<keyword evidence="10" id="KW-0539">Nucleus</keyword>
<evidence type="ECO:0008006" key="15">
    <source>
        <dbReference type="Google" id="ProtNLM"/>
    </source>
</evidence>
<organism evidence="13 14">
    <name type="scientific">Pristionchus mayeri</name>
    <dbReference type="NCBI Taxonomy" id="1317129"/>
    <lineage>
        <taxon>Eukaryota</taxon>
        <taxon>Metazoa</taxon>
        <taxon>Ecdysozoa</taxon>
        <taxon>Nematoda</taxon>
        <taxon>Chromadorea</taxon>
        <taxon>Rhabditida</taxon>
        <taxon>Rhabditina</taxon>
        <taxon>Diplogasteromorpha</taxon>
        <taxon>Diplogasteroidea</taxon>
        <taxon>Neodiplogasteridae</taxon>
        <taxon>Pristionchus</taxon>
    </lineage>
</organism>
<accession>A0AAN4Z4Q0</accession>
<dbReference type="Gene3D" id="3.30.50.10">
    <property type="entry name" value="Erythroid Transcription Factor GATA-1, subunit A"/>
    <property type="match status" value="1"/>
</dbReference>
<reference evidence="14" key="1">
    <citation type="submission" date="2022-10" db="EMBL/GenBank/DDBJ databases">
        <title>Genome assembly of Pristionchus species.</title>
        <authorList>
            <person name="Yoshida K."/>
            <person name="Sommer R.J."/>
        </authorList>
    </citation>
    <scope>NUCLEOTIDE SEQUENCE [LARGE SCALE GENOMIC DNA]</scope>
    <source>
        <strain evidence="14">RS5460</strain>
    </source>
</reference>
<evidence type="ECO:0000256" key="9">
    <source>
        <dbReference type="ARBA" id="ARBA00023170"/>
    </source>
</evidence>
<feature type="domain" description="Nuclear receptor" evidence="11">
    <location>
        <begin position="5"/>
        <end position="80"/>
    </location>
</feature>
<keyword evidence="5" id="KW-0862">Zinc</keyword>
<feature type="non-terminal residue" evidence="13">
    <location>
        <position position="229"/>
    </location>
</feature>
<dbReference type="PROSITE" id="PS00031">
    <property type="entry name" value="NUCLEAR_REC_DBD_1"/>
    <property type="match status" value="1"/>
</dbReference>
<evidence type="ECO:0000256" key="1">
    <source>
        <dbReference type="ARBA" id="ARBA00004123"/>
    </source>
</evidence>
<evidence type="ECO:0000256" key="4">
    <source>
        <dbReference type="ARBA" id="ARBA00022771"/>
    </source>
</evidence>
<evidence type="ECO:0000256" key="6">
    <source>
        <dbReference type="ARBA" id="ARBA00023015"/>
    </source>
</evidence>
<keyword evidence="14" id="KW-1185">Reference proteome</keyword>
<dbReference type="InterPro" id="IPR013088">
    <property type="entry name" value="Znf_NHR/GATA"/>
</dbReference>
<comment type="subcellular location">
    <subcellularLocation>
        <location evidence="1">Nucleus</location>
    </subcellularLocation>
</comment>
<dbReference type="Gene3D" id="1.10.565.10">
    <property type="entry name" value="Retinoid X Receptor"/>
    <property type="match status" value="1"/>
</dbReference>
<keyword evidence="4" id="KW-0863">Zinc-finger</keyword>
<dbReference type="InterPro" id="IPR001628">
    <property type="entry name" value="Znf_hrmn_rcpt"/>
</dbReference>
<dbReference type="SUPFAM" id="SSF48508">
    <property type="entry name" value="Nuclear receptor ligand-binding domain"/>
    <property type="match status" value="1"/>
</dbReference>
<gene>
    <name evidence="13" type="ORF">PMAYCL1PPCAC_02068</name>
</gene>
<evidence type="ECO:0000256" key="5">
    <source>
        <dbReference type="ARBA" id="ARBA00022833"/>
    </source>
</evidence>
<dbReference type="Pfam" id="PF00105">
    <property type="entry name" value="zf-C4"/>
    <property type="match status" value="1"/>
</dbReference>
<dbReference type="PROSITE" id="PS51843">
    <property type="entry name" value="NR_LBD"/>
    <property type="match status" value="1"/>
</dbReference>
<dbReference type="GO" id="GO:0008270">
    <property type="term" value="F:zinc ion binding"/>
    <property type="evidence" value="ECO:0007669"/>
    <property type="project" value="UniProtKB-KW"/>
</dbReference>
<proteinExistence type="inferred from homology"/>
<keyword evidence="7" id="KW-0238">DNA-binding</keyword>
<keyword evidence="3" id="KW-0479">Metal-binding</keyword>
<comment type="caution">
    <text evidence="13">The sequence shown here is derived from an EMBL/GenBank/DDBJ whole genome shotgun (WGS) entry which is preliminary data.</text>
</comment>
<dbReference type="InterPro" id="IPR050274">
    <property type="entry name" value="Nuclear_hormone_rcpt_NR2"/>
</dbReference>
<feature type="domain" description="NR LBD" evidence="12">
    <location>
        <begin position="92"/>
        <end position="229"/>
    </location>
</feature>
<dbReference type="SMART" id="SM00399">
    <property type="entry name" value="ZnF_C4"/>
    <property type="match status" value="1"/>
</dbReference>
<keyword evidence="9" id="KW-0675">Receptor</keyword>
<name>A0AAN4Z4Q0_9BILA</name>
<dbReference type="SUPFAM" id="SSF57716">
    <property type="entry name" value="Glucocorticoid receptor-like (DNA-binding domain)"/>
    <property type="match status" value="1"/>
</dbReference>
<dbReference type="FunFam" id="3.30.50.10:FF:000030">
    <property type="entry name" value="Nuclear Hormone Receptor family"/>
    <property type="match status" value="1"/>
</dbReference>
<dbReference type="AlphaFoldDB" id="A0AAN4Z4Q0"/>
<keyword evidence="8" id="KW-0804">Transcription</keyword>
<dbReference type="InterPro" id="IPR035500">
    <property type="entry name" value="NHR-like_dom_sf"/>
</dbReference>
<evidence type="ECO:0000256" key="7">
    <source>
        <dbReference type="ARBA" id="ARBA00023125"/>
    </source>
</evidence>
<evidence type="ECO:0000313" key="14">
    <source>
        <dbReference type="Proteomes" id="UP001328107"/>
    </source>
</evidence>
<dbReference type="GO" id="GO:0003700">
    <property type="term" value="F:DNA-binding transcription factor activity"/>
    <property type="evidence" value="ECO:0007669"/>
    <property type="project" value="InterPro"/>
</dbReference>
<dbReference type="PROSITE" id="PS51030">
    <property type="entry name" value="NUCLEAR_REC_DBD_2"/>
    <property type="match status" value="1"/>
</dbReference>
<evidence type="ECO:0000256" key="3">
    <source>
        <dbReference type="ARBA" id="ARBA00022723"/>
    </source>
</evidence>
<evidence type="ECO:0000256" key="8">
    <source>
        <dbReference type="ARBA" id="ARBA00023163"/>
    </source>
</evidence>
<evidence type="ECO:0000313" key="13">
    <source>
        <dbReference type="EMBL" id="GMR31873.1"/>
    </source>
</evidence>
<dbReference type="Proteomes" id="UP001328107">
    <property type="component" value="Unassembled WGS sequence"/>
</dbReference>
<evidence type="ECO:0000256" key="10">
    <source>
        <dbReference type="ARBA" id="ARBA00023242"/>
    </source>
</evidence>
<evidence type="ECO:0000256" key="2">
    <source>
        <dbReference type="ARBA" id="ARBA00005993"/>
    </source>
</evidence>
<dbReference type="InterPro" id="IPR000536">
    <property type="entry name" value="Nucl_hrmn_rcpt_lig-bd"/>
</dbReference>
<dbReference type="GO" id="GO:0005634">
    <property type="term" value="C:nucleus"/>
    <property type="evidence" value="ECO:0007669"/>
    <property type="project" value="UniProtKB-SubCell"/>
</dbReference>
<dbReference type="PANTHER" id="PTHR24083">
    <property type="entry name" value="NUCLEAR HORMONE RECEPTOR"/>
    <property type="match status" value="1"/>
</dbReference>
<comment type="similarity">
    <text evidence="2">Belongs to the nuclear hormone receptor family.</text>
</comment>
<keyword evidence="6" id="KW-0805">Transcription regulation</keyword>
<dbReference type="CDD" id="cd07164">
    <property type="entry name" value="NR_DBD_PNR_like_1"/>
    <property type="match status" value="1"/>
</dbReference>
<evidence type="ECO:0000259" key="11">
    <source>
        <dbReference type="PROSITE" id="PS51030"/>
    </source>
</evidence>
<evidence type="ECO:0000259" key="12">
    <source>
        <dbReference type="PROSITE" id="PS51843"/>
    </source>
</evidence>
<protein>
    <recommendedName>
        <fullName evidence="15">Nuclear receptor</fullName>
    </recommendedName>
</protein>
<dbReference type="PRINTS" id="PR00047">
    <property type="entry name" value="STROIDFINGER"/>
</dbReference>
<dbReference type="GO" id="GO:0043565">
    <property type="term" value="F:sequence-specific DNA binding"/>
    <property type="evidence" value="ECO:0007669"/>
    <property type="project" value="InterPro"/>
</dbReference>
<sequence length="229" mass="25916">MIRPELPCLVCGDRSSGRHYGVQSCDGCRGFFKRSVRRNLQYTCKDGDSCVVDVIRRNQCQKCRLAKCYKVNMNKHAVQHERTPTCERKKNNLERLALSLSSSGSVSSPSLPSLRFPLLESTPSWSLFLSTSIGWSSMLPPTSQLTLHDKKILFSNSWHTLFLTSTLSHFGFTTLVSNIEISPSATVALEKIKMVCSFIEDLKLTTLEQWCINLILLFRPEDARFEDSS</sequence>
<dbReference type="EMBL" id="BTRK01000001">
    <property type="protein sequence ID" value="GMR31873.1"/>
    <property type="molecule type" value="Genomic_DNA"/>
</dbReference>